<keyword evidence="4" id="KW-1185">Reference proteome</keyword>
<dbReference type="InterPro" id="IPR045340">
    <property type="entry name" value="DUF6533"/>
</dbReference>
<gene>
    <name evidence="3" type="ORF">GALMADRAFT_258089</name>
</gene>
<feature type="transmembrane region" description="Helical" evidence="1">
    <location>
        <begin position="212"/>
        <end position="229"/>
    </location>
</feature>
<keyword evidence="1" id="KW-1133">Transmembrane helix</keyword>
<keyword evidence="1" id="KW-0472">Membrane</keyword>
<organism evidence="3 4">
    <name type="scientific">Galerina marginata (strain CBS 339.88)</name>
    <dbReference type="NCBI Taxonomy" id="685588"/>
    <lineage>
        <taxon>Eukaryota</taxon>
        <taxon>Fungi</taxon>
        <taxon>Dikarya</taxon>
        <taxon>Basidiomycota</taxon>
        <taxon>Agaricomycotina</taxon>
        <taxon>Agaricomycetes</taxon>
        <taxon>Agaricomycetidae</taxon>
        <taxon>Agaricales</taxon>
        <taxon>Agaricineae</taxon>
        <taxon>Strophariaceae</taxon>
        <taxon>Galerina</taxon>
    </lineage>
</organism>
<evidence type="ECO:0000313" key="4">
    <source>
        <dbReference type="Proteomes" id="UP000027222"/>
    </source>
</evidence>
<feature type="transmembrane region" description="Helical" evidence="1">
    <location>
        <begin position="53"/>
        <end position="74"/>
    </location>
</feature>
<keyword evidence="1" id="KW-0812">Transmembrane</keyword>
<evidence type="ECO:0000256" key="1">
    <source>
        <dbReference type="SAM" id="Phobius"/>
    </source>
</evidence>
<dbReference type="AlphaFoldDB" id="A0A067S9I8"/>
<evidence type="ECO:0000259" key="2">
    <source>
        <dbReference type="Pfam" id="PF20151"/>
    </source>
</evidence>
<dbReference type="EMBL" id="KL142414">
    <property type="protein sequence ID" value="KDR67501.1"/>
    <property type="molecule type" value="Genomic_DNA"/>
</dbReference>
<reference evidence="4" key="1">
    <citation type="journal article" date="2014" name="Proc. Natl. Acad. Sci. U.S.A.">
        <title>Extensive sampling of basidiomycete genomes demonstrates inadequacy of the white-rot/brown-rot paradigm for wood decay fungi.</title>
        <authorList>
            <person name="Riley R."/>
            <person name="Salamov A.A."/>
            <person name="Brown D.W."/>
            <person name="Nagy L.G."/>
            <person name="Floudas D."/>
            <person name="Held B.W."/>
            <person name="Levasseur A."/>
            <person name="Lombard V."/>
            <person name="Morin E."/>
            <person name="Otillar R."/>
            <person name="Lindquist E.A."/>
            <person name="Sun H."/>
            <person name="LaButti K.M."/>
            <person name="Schmutz J."/>
            <person name="Jabbour D."/>
            <person name="Luo H."/>
            <person name="Baker S.E."/>
            <person name="Pisabarro A.G."/>
            <person name="Walton J.D."/>
            <person name="Blanchette R.A."/>
            <person name="Henrissat B."/>
            <person name="Martin F."/>
            <person name="Cullen D."/>
            <person name="Hibbett D.S."/>
            <person name="Grigoriev I.V."/>
        </authorList>
    </citation>
    <scope>NUCLEOTIDE SEQUENCE [LARGE SCALE GENOMIC DNA]</scope>
    <source>
        <strain evidence="4">CBS 339.88</strain>
    </source>
</reference>
<proteinExistence type="predicted"/>
<dbReference type="Pfam" id="PF20151">
    <property type="entry name" value="DUF6533"/>
    <property type="match status" value="1"/>
</dbReference>
<protein>
    <recommendedName>
        <fullName evidence="2">DUF6533 domain-containing protein</fullName>
    </recommendedName>
</protein>
<feature type="domain" description="DUF6533" evidence="2">
    <location>
        <begin position="20"/>
        <end position="61"/>
    </location>
</feature>
<evidence type="ECO:0000313" key="3">
    <source>
        <dbReference type="EMBL" id="KDR67501.1"/>
    </source>
</evidence>
<feature type="transmembrane region" description="Helical" evidence="1">
    <location>
        <begin position="171"/>
        <end position="191"/>
    </location>
</feature>
<dbReference type="HOGENOM" id="CLU_035509_8_0_1"/>
<feature type="transmembrane region" description="Helical" evidence="1">
    <location>
        <begin position="118"/>
        <end position="139"/>
    </location>
</feature>
<sequence length="298" mass="33149">MADQALVNLEAREALAVDWIAAASMTCIVYDHFITFGQEYATVWGSRLSIPKVLFFLNRYVVEGMLIFNALASAHRHLSIPVCVFYLRWLVITITVTNAVVEGILVARVWAVYRQNKLILIITLGFYFGGIATLTGLTIKDYVGEGVSAVDDFNVLPGCYASSVPAIIAGYWIAPVIIESFLFALIVAKSFSWKKDNGQTPRALTLLARDSTIYFLIIFVLLITNLFVFEYGPPFLSSMMVTPSNAAGCIAGSRMLLNLRGLYEATSTTDYEMTKDIAFTPKRVREPDTIMTIGHHDW</sequence>
<accession>A0A067S9I8</accession>
<name>A0A067S9I8_GALM3</name>
<feature type="transmembrane region" description="Helical" evidence="1">
    <location>
        <begin position="86"/>
        <end position="106"/>
    </location>
</feature>
<dbReference type="Proteomes" id="UP000027222">
    <property type="component" value="Unassembled WGS sequence"/>
</dbReference>
<dbReference type="OrthoDB" id="3037019at2759"/>